<feature type="domain" description="Polyketide synthase dehydratase" evidence="1">
    <location>
        <begin position="1"/>
        <end position="78"/>
    </location>
</feature>
<dbReference type="Gene3D" id="3.10.129.110">
    <property type="entry name" value="Polyketide synthase dehydratase"/>
    <property type="match status" value="1"/>
</dbReference>
<reference evidence="2" key="1">
    <citation type="submission" date="2020-01" db="EMBL/GenBank/DDBJ databases">
        <title>Insect and environment-associated Actinomycetes.</title>
        <authorList>
            <person name="Currrie C."/>
            <person name="Chevrette M."/>
            <person name="Carlson C."/>
            <person name="Stubbendieck R."/>
            <person name="Wendt-Pienkowski E."/>
        </authorList>
    </citation>
    <scope>NUCLEOTIDE SEQUENCE</scope>
    <source>
        <strain evidence="2">SID7958</strain>
    </source>
</reference>
<dbReference type="RefSeq" id="WP_164335086.1">
    <property type="nucleotide sequence ID" value="NZ_JAAGMU010000847.1"/>
</dbReference>
<organism evidence="2">
    <name type="scientific">Streptomyces sp. SID7958</name>
    <dbReference type="NCBI Taxonomy" id="2706093"/>
    <lineage>
        <taxon>Bacteria</taxon>
        <taxon>Bacillati</taxon>
        <taxon>Actinomycetota</taxon>
        <taxon>Actinomycetes</taxon>
        <taxon>Kitasatosporales</taxon>
        <taxon>Streptomycetaceae</taxon>
        <taxon>Streptomyces</taxon>
    </lineage>
</organism>
<dbReference type="InterPro" id="IPR042104">
    <property type="entry name" value="PKS_dehydratase_sf"/>
</dbReference>
<feature type="non-terminal residue" evidence="2">
    <location>
        <position position="99"/>
    </location>
</feature>
<dbReference type="EMBL" id="JAAGMU010000847">
    <property type="protein sequence ID" value="NEC80676.1"/>
    <property type="molecule type" value="Genomic_DNA"/>
</dbReference>
<proteinExistence type="predicted"/>
<accession>A0A6G3U2N3</accession>
<comment type="caution">
    <text evidence="2">The sequence shown here is derived from an EMBL/GenBank/DDBJ whole genome shotgun (WGS) entry which is preliminary data.</text>
</comment>
<dbReference type="InterPro" id="IPR049551">
    <property type="entry name" value="PKS_DH_C"/>
</dbReference>
<gene>
    <name evidence="2" type="ORF">G3I38_15905</name>
</gene>
<evidence type="ECO:0000259" key="1">
    <source>
        <dbReference type="Pfam" id="PF14765"/>
    </source>
</evidence>
<sequence length="99" mass="10752">LDAALHTAALPDGAPTDRAFVPAGTGRLRFTGRRTAPAWVTCHPRSLSGDTLTCDLRLWDADEHLVLEAEDLRLAALSPLDGALFETRWQPRPDPAGRP</sequence>
<dbReference type="AlphaFoldDB" id="A0A6G3U2N3"/>
<name>A0A6G3U2N3_9ACTN</name>
<evidence type="ECO:0000313" key="2">
    <source>
        <dbReference type="EMBL" id="NEC80676.1"/>
    </source>
</evidence>
<dbReference type="Pfam" id="PF14765">
    <property type="entry name" value="PS-DH"/>
    <property type="match status" value="1"/>
</dbReference>
<feature type="non-terminal residue" evidence="2">
    <location>
        <position position="1"/>
    </location>
</feature>
<protein>
    <recommendedName>
        <fullName evidence="1">Polyketide synthase dehydratase domain-containing protein</fullName>
    </recommendedName>
</protein>